<dbReference type="InterPro" id="IPR038286">
    <property type="entry name" value="IPK_sf"/>
</dbReference>
<comment type="caution">
    <text evidence="6">The sequence shown here is derived from an EMBL/GenBank/DDBJ whole genome shotgun (WGS) entry which is preliminary data.</text>
</comment>
<dbReference type="SUPFAM" id="SSF56104">
    <property type="entry name" value="SAICAR synthase-like"/>
    <property type="match status" value="1"/>
</dbReference>
<evidence type="ECO:0000256" key="5">
    <source>
        <dbReference type="SAM" id="MobiDB-lite"/>
    </source>
</evidence>
<dbReference type="GO" id="GO:0005737">
    <property type="term" value="C:cytoplasm"/>
    <property type="evidence" value="ECO:0007669"/>
    <property type="project" value="TreeGrafter"/>
</dbReference>
<dbReference type="GO" id="GO:0000828">
    <property type="term" value="F:inositol hexakisphosphate kinase activity"/>
    <property type="evidence" value="ECO:0007669"/>
    <property type="project" value="TreeGrafter"/>
</dbReference>
<feature type="compositionally biased region" description="Low complexity" evidence="5">
    <location>
        <begin position="382"/>
        <end position="404"/>
    </location>
</feature>
<dbReference type="GO" id="GO:0005634">
    <property type="term" value="C:nucleus"/>
    <property type="evidence" value="ECO:0007669"/>
    <property type="project" value="TreeGrafter"/>
</dbReference>
<evidence type="ECO:0000256" key="2">
    <source>
        <dbReference type="ARBA" id="ARBA00022679"/>
    </source>
</evidence>
<dbReference type="AlphaFoldDB" id="A0AAN9W4R7"/>
<dbReference type="PANTHER" id="PTHR12400:SF21">
    <property type="entry name" value="KINASE"/>
    <property type="match status" value="1"/>
</dbReference>
<evidence type="ECO:0000256" key="1">
    <source>
        <dbReference type="ARBA" id="ARBA00007374"/>
    </source>
</evidence>
<keyword evidence="3 4" id="KW-0418">Kinase</keyword>
<feature type="region of interest" description="Disordered" evidence="5">
    <location>
        <begin position="374"/>
        <end position="404"/>
    </location>
</feature>
<dbReference type="GO" id="GO:0032958">
    <property type="term" value="P:inositol phosphate biosynthetic process"/>
    <property type="evidence" value="ECO:0007669"/>
    <property type="project" value="InterPro"/>
</dbReference>
<dbReference type="Proteomes" id="UP001378592">
    <property type="component" value="Unassembled WGS sequence"/>
</dbReference>
<keyword evidence="7" id="KW-1185">Reference proteome</keyword>
<dbReference type="EC" id="2.7.-.-" evidence="4"/>
<proteinExistence type="inferred from homology"/>
<dbReference type="Gene3D" id="3.30.470.160">
    <property type="entry name" value="Inositol polyphosphate kinase"/>
    <property type="match status" value="1"/>
</dbReference>
<dbReference type="GO" id="GO:0046854">
    <property type="term" value="P:phosphatidylinositol phosphate biosynthetic process"/>
    <property type="evidence" value="ECO:0007669"/>
    <property type="project" value="TreeGrafter"/>
</dbReference>
<dbReference type="InterPro" id="IPR005522">
    <property type="entry name" value="IPK"/>
</dbReference>
<dbReference type="EMBL" id="JAZDUA010000035">
    <property type="protein sequence ID" value="KAK7871697.1"/>
    <property type="molecule type" value="Genomic_DNA"/>
</dbReference>
<comment type="similarity">
    <text evidence="1 4">Belongs to the inositol phosphokinase (IPK) family.</text>
</comment>
<dbReference type="PANTHER" id="PTHR12400">
    <property type="entry name" value="INOSITOL POLYPHOSPHATE KINASE"/>
    <property type="match status" value="1"/>
</dbReference>
<dbReference type="Pfam" id="PF03770">
    <property type="entry name" value="IPK"/>
    <property type="match status" value="1"/>
</dbReference>
<evidence type="ECO:0000256" key="3">
    <source>
        <dbReference type="ARBA" id="ARBA00022777"/>
    </source>
</evidence>
<evidence type="ECO:0000256" key="4">
    <source>
        <dbReference type="RuleBase" id="RU363090"/>
    </source>
</evidence>
<evidence type="ECO:0000313" key="7">
    <source>
        <dbReference type="Proteomes" id="UP001378592"/>
    </source>
</evidence>
<keyword evidence="2 4" id="KW-0808">Transferase</keyword>
<accession>A0AAN9W4R7</accession>
<sequence>MEESSQNEYVHLEPFIHQVGGHSSMLCLDEATVCKPLVPRELKFYQTLPEPVQKFVPKFYGVIQVQVVQEDGGYVTLIANPPDCYKPKTSNNKSRVRIRRSGSIEIDGEAIELFDAEQLNTSEDCGSSEKGSTSTGVALNPWVLKCHRTQLQNLIADIDSENNAPNFILLENLTWKFTFPCILDLKMGTRQYGDTASLPKKQSKMYKVVSTTSGKLGARIGGMQVYQVTTRRFLCRNKFYGRSLSVSGFQQALRQFLHNGSRLRSDVLSPLIRRLEELVVVLARQDAVRFYTTSLLLLYEGDESCTNPAPEATSFDFKQCELSRMGSEERIAGLGRRSSSVETLSPLLDRSFEKLLSEEPAIVASHHRRCSSSTVMYEDAHSSNSSPRESSLSTPLSPLPKTATPEPLVDVRMIDFAHSTHKGLDDPVVYTGPDQGFLFGLENMIALLKGIERDHG</sequence>
<protein>
    <recommendedName>
        <fullName evidence="4">Kinase</fullName>
        <ecNumber evidence="4">2.7.-.-</ecNumber>
    </recommendedName>
</protein>
<name>A0AAN9W4R7_9ORTH</name>
<organism evidence="6 7">
    <name type="scientific">Gryllus longicercus</name>
    <dbReference type="NCBI Taxonomy" id="2509291"/>
    <lineage>
        <taxon>Eukaryota</taxon>
        <taxon>Metazoa</taxon>
        <taxon>Ecdysozoa</taxon>
        <taxon>Arthropoda</taxon>
        <taxon>Hexapoda</taxon>
        <taxon>Insecta</taxon>
        <taxon>Pterygota</taxon>
        <taxon>Neoptera</taxon>
        <taxon>Polyneoptera</taxon>
        <taxon>Orthoptera</taxon>
        <taxon>Ensifera</taxon>
        <taxon>Gryllidea</taxon>
        <taxon>Grylloidea</taxon>
        <taxon>Gryllidae</taxon>
        <taxon>Gryllinae</taxon>
        <taxon>Gryllus</taxon>
    </lineage>
</organism>
<evidence type="ECO:0000313" key="6">
    <source>
        <dbReference type="EMBL" id="KAK7871697.1"/>
    </source>
</evidence>
<gene>
    <name evidence="6" type="ORF">R5R35_009054</name>
</gene>
<reference evidence="6 7" key="1">
    <citation type="submission" date="2024-03" db="EMBL/GenBank/DDBJ databases">
        <title>The genome assembly and annotation of the cricket Gryllus longicercus Weissman &amp; Gray.</title>
        <authorList>
            <person name="Szrajer S."/>
            <person name="Gray D."/>
            <person name="Ylla G."/>
        </authorList>
    </citation>
    <scope>NUCLEOTIDE SEQUENCE [LARGE SCALE GENOMIC DNA]</scope>
    <source>
        <strain evidence="6">DAG 2021-001</strain>
        <tissue evidence="6">Whole body minus gut</tissue>
    </source>
</reference>